<dbReference type="AlphaFoldDB" id="A0A0A9ALP8"/>
<dbReference type="EMBL" id="GBRH01249883">
    <property type="protein sequence ID" value="JAD48012.1"/>
    <property type="molecule type" value="Transcribed_RNA"/>
</dbReference>
<organism evidence="1">
    <name type="scientific">Arundo donax</name>
    <name type="common">Giant reed</name>
    <name type="synonym">Donax arundinaceus</name>
    <dbReference type="NCBI Taxonomy" id="35708"/>
    <lineage>
        <taxon>Eukaryota</taxon>
        <taxon>Viridiplantae</taxon>
        <taxon>Streptophyta</taxon>
        <taxon>Embryophyta</taxon>
        <taxon>Tracheophyta</taxon>
        <taxon>Spermatophyta</taxon>
        <taxon>Magnoliopsida</taxon>
        <taxon>Liliopsida</taxon>
        <taxon>Poales</taxon>
        <taxon>Poaceae</taxon>
        <taxon>PACMAD clade</taxon>
        <taxon>Arundinoideae</taxon>
        <taxon>Arundineae</taxon>
        <taxon>Arundo</taxon>
    </lineage>
</organism>
<accession>A0A0A9ALP8</accession>
<protein>
    <submittedName>
        <fullName evidence="1">Uncharacterized protein</fullName>
    </submittedName>
</protein>
<reference evidence="1" key="2">
    <citation type="journal article" date="2015" name="Data Brief">
        <title>Shoot transcriptome of the giant reed, Arundo donax.</title>
        <authorList>
            <person name="Barrero R.A."/>
            <person name="Guerrero F.D."/>
            <person name="Moolhuijzen P."/>
            <person name="Goolsby J.A."/>
            <person name="Tidwell J."/>
            <person name="Bellgard S.E."/>
            <person name="Bellgard M.I."/>
        </authorList>
    </citation>
    <scope>NUCLEOTIDE SEQUENCE</scope>
    <source>
        <tissue evidence="1">Shoot tissue taken approximately 20 cm above the soil surface</tissue>
    </source>
</reference>
<sequence>MAAPRRASAFLRGGEAEVWRRSPACPPRKTWSAWRAAVGTRRRRTSTW</sequence>
<evidence type="ECO:0000313" key="1">
    <source>
        <dbReference type="EMBL" id="JAD48012.1"/>
    </source>
</evidence>
<reference evidence="1" key="1">
    <citation type="submission" date="2014-09" db="EMBL/GenBank/DDBJ databases">
        <authorList>
            <person name="Magalhaes I.L.F."/>
            <person name="Oliveira U."/>
            <person name="Santos F.R."/>
            <person name="Vidigal T.H.D.A."/>
            <person name="Brescovit A.D."/>
            <person name="Santos A.J."/>
        </authorList>
    </citation>
    <scope>NUCLEOTIDE SEQUENCE</scope>
    <source>
        <tissue evidence="1">Shoot tissue taken approximately 20 cm above the soil surface</tissue>
    </source>
</reference>
<name>A0A0A9ALP8_ARUDO</name>
<proteinExistence type="predicted"/>